<comment type="caution">
    <text evidence="1">The sequence shown here is derived from an EMBL/GenBank/DDBJ whole genome shotgun (WGS) entry which is preliminary data.</text>
</comment>
<evidence type="ECO:0000313" key="1">
    <source>
        <dbReference type="EMBL" id="PTD96626.1"/>
    </source>
</evidence>
<reference evidence="1 2" key="1">
    <citation type="submission" date="2018-03" db="EMBL/GenBank/DDBJ databases">
        <authorList>
            <person name="Keele B.F."/>
        </authorList>
    </citation>
    <scope>NUCLEOTIDE SEQUENCE [LARGE SCALE GENOMIC DNA]</scope>
    <source>
        <strain evidence="1 2">D20</strain>
    </source>
</reference>
<dbReference type="AlphaFoldDB" id="A0A2T4IFZ7"/>
<dbReference type="InterPro" id="IPR036890">
    <property type="entry name" value="HATPase_C_sf"/>
</dbReference>
<dbReference type="Gene3D" id="3.30.565.10">
    <property type="entry name" value="Histidine kinase-like ATPase, C-terminal domain"/>
    <property type="match status" value="1"/>
</dbReference>
<dbReference type="EMBL" id="PZKC01000005">
    <property type="protein sequence ID" value="PTD96626.1"/>
    <property type="molecule type" value="Genomic_DNA"/>
</dbReference>
<evidence type="ECO:0008006" key="3">
    <source>
        <dbReference type="Google" id="ProtNLM"/>
    </source>
</evidence>
<organism evidence="1 2">
    <name type="scientific">Pseudothauera lacus</name>
    <dbReference type="NCBI Taxonomy" id="2136175"/>
    <lineage>
        <taxon>Bacteria</taxon>
        <taxon>Pseudomonadati</taxon>
        <taxon>Pseudomonadota</taxon>
        <taxon>Betaproteobacteria</taxon>
        <taxon>Rhodocyclales</taxon>
        <taxon>Zoogloeaceae</taxon>
        <taxon>Pseudothauera</taxon>
    </lineage>
</organism>
<dbReference type="OrthoDB" id="9800897at2"/>
<dbReference type="RefSeq" id="WP_107493027.1">
    <property type="nucleotide sequence ID" value="NZ_PZKC01000005.1"/>
</dbReference>
<proteinExistence type="predicted"/>
<dbReference type="Proteomes" id="UP000241193">
    <property type="component" value="Unassembled WGS sequence"/>
</dbReference>
<name>A0A2T4IFZ7_9RHOO</name>
<accession>A0A2T4IFZ7</accession>
<evidence type="ECO:0000313" key="2">
    <source>
        <dbReference type="Proteomes" id="UP000241193"/>
    </source>
</evidence>
<reference evidence="1 2" key="2">
    <citation type="submission" date="2018-04" db="EMBL/GenBank/DDBJ databases">
        <title>Thauera lacus sp. nov., isolated from an saline lake in Inner Mongolia, China.</title>
        <authorList>
            <person name="Liang Q.-Y."/>
        </authorList>
    </citation>
    <scope>NUCLEOTIDE SEQUENCE [LARGE SCALE GENOMIC DNA]</scope>
    <source>
        <strain evidence="1 2">D20</strain>
    </source>
</reference>
<keyword evidence="2" id="KW-1185">Reference proteome</keyword>
<sequence length="176" mass="18439">MTPIPVLPTALPLAQPPLLSLNVRTLADAAAAAHRAAALCAEPARAQAGLHELLVNGIEHGNLGIDHALKAELLGKGEWEAEVARRLALPALAGRRVRVSVWRLPEGWCFEVGDDGEGFDWQPWLGVAPQRAAAPNGRGIALAGGLYFDELSFVAPGNRVRALLREAAMGAPATGG</sequence>
<protein>
    <recommendedName>
        <fullName evidence="3">Histidine kinase/HSP90-like ATPase domain-containing protein</fullName>
    </recommendedName>
</protein>
<gene>
    <name evidence="1" type="ORF">C8261_07370</name>
</gene>